<organism evidence="3 4">
    <name type="scientific">Pseudomicrostroma glucosiphilum</name>
    <dbReference type="NCBI Taxonomy" id="1684307"/>
    <lineage>
        <taxon>Eukaryota</taxon>
        <taxon>Fungi</taxon>
        <taxon>Dikarya</taxon>
        <taxon>Basidiomycota</taxon>
        <taxon>Ustilaginomycotina</taxon>
        <taxon>Exobasidiomycetes</taxon>
        <taxon>Microstromatales</taxon>
        <taxon>Microstromatales incertae sedis</taxon>
        <taxon>Pseudomicrostroma</taxon>
    </lineage>
</organism>
<dbReference type="InterPro" id="IPR022159">
    <property type="entry name" value="STIP/TFIP11_N"/>
</dbReference>
<keyword evidence="4" id="KW-1185">Reference proteome</keyword>
<dbReference type="STRING" id="1684307.A0A316UDN7"/>
<feature type="non-terminal residue" evidence="3">
    <location>
        <position position="191"/>
    </location>
</feature>
<dbReference type="GeneID" id="37012551"/>
<evidence type="ECO:0000313" key="4">
    <source>
        <dbReference type="Proteomes" id="UP000245942"/>
    </source>
</evidence>
<gene>
    <name evidence="3" type="ORF">BCV69DRAFT_266914</name>
</gene>
<feature type="domain" description="Tuftelin interacting protein N-terminal" evidence="2">
    <location>
        <begin position="13"/>
        <end position="92"/>
    </location>
</feature>
<evidence type="ECO:0000256" key="1">
    <source>
        <dbReference type="SAM" id="MobiDB-lite"/>
    </source>
</evidence>
<reference evidence="3 4" key="1">
    <citation type="journal article" date="2018" name="Mol. Biol. Evol.">
        <title>Broad Genomic Sampling Reveals a Smut Pathogenic Ancestry of the Fungal Clade Ustilaginomycotina.</title>
        <authorList>
            <person name="Kijpornyongpan T."/>
            <person name="Mondo S.J."/>
            <person name="Barry K."/>
            <person name="Sandor L."/>
            <person name="Lee J."/>
            <person name="Lipzen A."/>
            <person name="Pangilinan J."/>
            <person name="LaButti K."/>
            <person name="Hainaut M."/>
            <person name="Henrissat B."/>
            <person name="Grigoriev I.V."/>
            <person name="Spatafora J.W."/>
            <person name="Aime M.C."/>
        </authorList>
    </citation>
    <scope>NUCLEOTIDE SEQUENCE [LARGE SCALE GENOMIC DNA]</scope>
    <source>
        <strain evidence="3 4">MCA 4718</strain>
    </source>
</reference>
<protein>
    <recommendedName>
        <fullName evidence="2">Tuftelin interacting protein N-terminal domain-containing protein</fullName>
    </recommendedName>
</protein>
<dbReference type="EMBL" id="KZ819322">
    <property type="protein sequence ID" value="PWN23282.1"/>
    <property type="molecule type" value="Genomic_DNA"/>
</dbReference>
<dbReference type="Proteomes" id="UP000245942">
    <property type="component" value="Unassembled WGS sequence"/>
</dbReference>
<dbReference type="AlphaFoldDB" id="A0A316UDN7"/>
<dbReference type="Pfam" id="PF12457">
    <property type="entry name" value="TIP_N"/>
    <property type="match status" value="1"/>
</dbReference>
<accession>A0A316UDN7</accession>
<evidence type="ECO:0000259" key="2">
    <source>
        <dbReference type="Pfam" id="PF12457"/>
    </source>
</evidence>
<name>A0A316UDN7_9BASI</name>
<evidence type="ECO:0000313" key="3">
    <source>
        <dbReference type="EMBL" id="PWN23282.1"/>
    </source>
</evidence>
<feature type="compositionally biased region" description="Acidic residues" evidence="1">
    <location>
        <begin position="84"/>
        <end position="114"/>
    </location>
</feature>
<feature type="region of interest" description="Disordered" evidence="1">
    <location>
        <begin position="171"/>
        <end position="191"/>
    </location>
</feature>
<dbReference type="RefSeq" id="XP_025350442.1">
    <property type="nucleotide sequence ID" value="XM_025490817.1"/>
</dbReference>
<proteinExistence type="predicted"/>
<feature type="compositionally biased region" description="Gly residues" evidence="1">
    <location>
        <begin position="119"/>
        <end position="132"/>
    </location>
</feature>
<feature type="region of interest" description="Disordered" evidence="1">
    <location>
        <begin position="1"/>
        <end position="157"/>
    </location>
</feature>
<sequence>MTREERDEAQLMNGYGKKRKRSGKAKEEAIYGVFADDDDDGDAQARGKAPNRKQTNFLRGQAFVPASSKSADMVASDESGGSDQDSDSGDEDDGGSSAEDDAQTIREEAEDEEVDAKPGLGGVGSSSRGRGGFTPASFLSSRGGIGSRRPAMDVDDGQETDVAAALPVGIGSHAGIGSSSASAPSIGTSRG</sequence>